<dbReference type="Pfam" id="PF06429">
    <property type="entry name" value="Flg_bbr_C"/>
    <property type="match status" value="1"/>
</dbReference>
<evidence type="ECO:0000259" key="9">
    <source>
        <dbReference type="Pfam" id="PF22638"/>
    </source>
</evidence>
<feature type="domain" description="Flagellar hook-associated protein FlgK helical" evidence="9">
    <location>
        <begin position="100"/>
        <end position="337"/>
    </location>
</feature>
<keyword evidence="10" id="KW-0282">Flagellum</keyword>
<proteinExistence type="inferred from homology"/>
<evidence type="ECO:0000313" key="10">
    <source>
        <dbReference type="EMBL" id="GAA3863796.1"/>
    </source>
</evidence>
<evidence type="ECO:0000256" key="7">
    <source>
        <dbReference type="RuleBase" id="RU362065"/>
    </source>
</evidence>
<comment type="subcellular location">
    <subcellularLocation>
        <location evidence="1 7">Bacterial flagellum</location>
    </subcellularLocation>
    <subcellularLocation>
        <location evidence="2 7">Secreted</location>
    </subcellularLocation>
</comment>
<keyword evidence="5 7" id="KW-0964">Secreted</keyword>
<dbReference type="Pfam" id="PF22638">
    <property type="entry name" value="FlgK_D1"/>
    <property type="match status" value="1"/>
</dbReference>
<comment type="caution">
    <text evidence="10">The sequence shown here is derived from an EMBL/GenBank/DDBJ whole genome shotgun (WGS) entry which is preliminary data.</text>
</comment>
<evidence type="ECO:0000256" key="1">
    <source>
        <dbReference type="ARBA" id="ARBA00004365"/>
    </source>
</evidence>
<evidence type="ECO:0000256" key="5">
    <source>
        <dbReference type="ARBA" id="ARBA00022525"/>
    </source>
</evidence>
<evidence type="ECO:0000256" key="2">
    <source>
        <dbReference type="ARBA" id="ARBA00004613"/>
    </source>
</evidence>
<comment type="similarity">
    <text evidence="3 7">Belongs to the flagella basal body rod proteins family.</text>
</comment>
<dbReference type="PRINTS" id="PR01005">
    <property type="entry name" value="FLGHOOKAP1"/>
</dbReference>
<dbReference type="SUPFAM" id="SSF64518">
    <property type="entry name" value="Phase 1 flagellin"/>
    <property type="match status" value="1"/>
</dbReference>
<dbReference type="EMBL" id="BAABCN010000002">
    <property type="protein sequence ID" value="GAA3863796.1"/>
    <property type="molecule type" value="Genomic_DNA"/>
</dbReference>
<reference evidence="11" key="1">
    <citation type="journal article" date="2019" name="Int. J. Syst. Evol. Microbiol.">
        <title>The Global Catalogue of Microorganisms (GCM) 10K type strain sequencing project: providing services to taxonomists for standard genome sequencing and annotation.</title>
        <authorList>
            <consortium name="The Broad Institute Genomics Platform"/>
            <consortium name="The Broad Institute Genome Sequencing Center for Infectious Disease"/>
            <person name="Wu L."/>
            <person name="Ma J."/>
        </authorList>
    </citation>
    <scope>NUCLEOTIDE SEQUENCE [LARGE SCALE GENOMIC DNA]</scope>
    <source>
        <strain evidence="11">JCM 17021</strain>
    </source>
</reference>
<dbReference type="InterPro" id="IPR053927">
    <property type="entry name" value="FlgK_helical"/>
</dbReference>
<evidence type="ECO:0000256" key="6">
    <source>
        <dbReference type="ARBA" id="ARBA00023143"/>
    </source>
</evidence>
<dbReference type="RefSeq" id="WP_345061879.1">
    <property type="nucleotide sequence ID" value="NZ_BAABCN010000002.1"/>
</dbReference>
<feature type="domain" description="Flagellar basal-body/hook protein C-terminal" evidence="8">
    <location>
        <begin position="423"/>
        <end position="463"/>
    </location>
</feature>
<keyword evidence="6 7" id="KW-0975">Bacterial flagellum</keyword>
<keyword evidence="11" id="KW-1185">Reference proteome</keyword>
<gene>
    <name evidence="7 10" type="primary">flgK</name>
    <name evidence="10" type="ORF">GCM10022381_04670</name>
</gene>
<evidence type="ECO:0000256" key="3">
    <source>
        <dbReference type="ARBA" id="ARBA00009677"/>
    </source>
</evidence>
<keyword evidence="10" id="KW-0969">Cilium</keyword>
<sequence>MSTFSGLNTAYSGLVASRTGIEVAGQNIANAKTAGYTRQRVNQEAMIPLAATGRISARLATAGQGVSVTGIARLGDSFLDARVRTTFGTSGYANVRASSLSTLEKSLNEPSTTGISSQLGDFWSSWQDLANNAGKAAAGAVVIEEAGVLASQIAAGYTAVADEWNAVRSTAGSQANELNFAATQVAELNVIIRDTLNRGGSVNELLDQRSQYTTAIASLAGGTVNERPDGTVDVVIGGNVLVSGDSANAVVLGGSTTIDGTGVTLEWASHPGRPVALSSGELAGSLSVLAPTAGGKGGPLAEAAESYNKLATTLATQVNAVHSTGKTATGAPGGDFFAVAAGPAALGLSVIPTTSDEIATAAGNAGNLDGSNADKIAQLRLGANSPDSVWSTFVTTVAVSTKNALQQSKLADLAAGAASSAQLSQASVDVDEENVNLVMSQTAYQASARVLTAVDEMLDTLINRTGLVGR</sequence>
<evidence type="ECO:0000259" key="8">
    <source>
        <dbReference type="Pfam" id="PF06429"/>
    </source>
</evidence>
<name>A0ABP7K5C9_9MICO</name>
<protein>
    <recommendedName>
        <fullName evidence="4 7">Flagellar hook-associated protein 1</fullName>
        <shortName evidence="7">HAP1</shortName>
    </recommendedName>
</protein>
<evidence type="ECO:0000256" key="4">
    <source>
        <dbReference type="ARBA" id="ARBA00016244"/>
    </source>
</evidence>
<evidence type="ECO:0000313" key="11">
    <source>
        <dbReference type="Proteomes" id="UP001501803"/>
    </source>
</evidence>
<organism evidence="10 11">
    <name type="scientific">Leifsonia kafniensis</name>
    <dbReference type="NCBI Taxonomy" id="475957"/>
    <lineage>
        <taxon>Bacteria</taxon>
        <taxon>Bacillati</taxon>
        <taxon>Actinomycetota</taxon>
        <taxon>Actinomycetes</taxon>
        <taxon>Micrococcales</taxon>
        <taxon>Microbacteriaceae</taxon>
        <taxon>Leifsonia</taxon>
    </lineage>
</organism>
<dbReference type="InterPro" id="IPR010930">
    <property type="entry name" value="Flg_bb/hook_C_dom"/>
</dbReference>
<dbReference type="NCBIfam" id="TIGR02492">
    <property type="entry name" value="flgK_ends"/>
    <property type="match status" value="1"/>
</dbReference>
<dbReference type="InterPro" id="IPR002371">
    <property type="entry name" value="FlgK"/>
</dbReference>
<accession>A0ABP7K5C9</accession>
<dbReference type="PANTHER" id="PTHR30033">
    <property type="entry name" value="FLAGELLAR HOOK-ASSOCIATED PROTEIN 1"/>
    <property type="match status" value="1"/>
</dbReference>
<dbReference type="PANTHER" id="PTHR30033:SF1">
    <property type="entry name" value="FLAGELLAR HOOK-ASSOCIATED PROTEIN 1"/>
    <property type="match status" value="1"/>
</dbReference>
<dbReference type="Proteomes" id="UP001501803">
    <property type="component" value="Unassembled WGS sequence"/>
</dbReference>
<keyword evidence="10" id="KW-0966">Cell projection</keyword>